<dbReference type="KEGG" id="pchm:VFPPC_02385"/>
<dbReference type="InterPro" id="IPR029058">
    <property type="entry name" value="AB_hydrolase_fold"/>
</dbReference>
<keyword evidence="4" id="KW-1185">Reference proteome</keyword>
<gene>
    <name evidence="3" type="ORF">VFPPC_02385</name>
</gene>
<dbReference type="RefSeq" id="XP_018146342.1">
    <property type="nucleotide sequence ID" value="XM_018282040.1"/>
</dbReference>
<dbReference type="Proteomes" id="UP000078397">
    <property type="component" value="Unassembled WGS sequence"/>
</dbReference>
<protein>
    <submittedName>
        <fullName evidence="3">Alpha beta hydrolase fold-3 domain-containing protein</fullName>
    </submittedName>
</protein>
<proteinExistence type="predicted"/>
<keyword evidence="1 3" id="KW-0378">Hydrolase</keyword>
<evidence type="ECO:0000313" key="4">
    <source>
        <dbReference type="Proteomes" id="UP000078397"/>
    </source>
</evidence>
<dbReference type="Gene3D" id="3.40.50.1820">
    <property type="entry name" value="alpha/beta hydrolase"/>
    <property type="match status" value="1"/>
</dbReference>
<evidence type="ECO:0000259" key="2">
    <source>
        <dbReference type="Pfam" id="PF07859"/>
    </source>
</evidence>
<dbReference type="OrthoDB" id="408631at2759"/>
<accession>A0A179FVX6</accession>
<dbReference type="InterPro" id="IPR013094">
    <property type="entry name" value="AB_hydrolase_3"/>
</dbReference>
<evidence type="ECO:0000256" key="1">
    <source>
        <dbReference type="ARBA" id="ARBA00022801"/>
    </source>
</evidence>
<dbReference type="STRING" id="1380566.A0A179FVX6"/>
<comment type="caution">
    <text evidence="3">The sequence shown here is derived from an EMBL/GenBank/DDBJ whole genome shotgun (WGS) entry which is preliminary data.</text>
</comment>
<dbReference type="GeneID" id="28846034"/>
<dbReference type="PANTHER" id="PTHR48081">
    <property type="entry name" value="AB HYDROLASE SUPERFAMILY PROTEIN C4A8.06C"/>
    <property type="match status" value="1"/>
</dbReference>
<organism evidence="3 4">
    <name type="scientific">Pochonia chlamydosporia 170</name>
    <dbReference type="NCBI Taxonomy" id="1380566"/>
    <lineage>
        <taxon>Eukaryota</taxon>
        <taxon>Fungi</taxon>
        <taxon>Dikarya</taxon>
        <taxon>Ascomycota</taxon>
        <taxon>Pezizomycotina</taxon>
        <taxon>Sordariomycetes</taxon>
        <taxon>Hypocreomycetidae</taxon>
        <taxon>Hypocreales</taxon>
        <taxon>Clavicipitaceae</taxon>
        <taxon>Pochonia</taxon>
    </lineage>
</organism>
<dbReference type="InterPro" id="IPR050300">
    <property type="entry name" value="GDXG_lipolytic_enzyme"/>
</dbReference>
<dbReference type="SUPFAM" id="SSF53474">
    <property type="entry name" value="alpha/beta-Hydrolases"/>
    <property type="match status" value="1"/>
</dbReference>
<dbReference type="PANTHER" id="PTHR48081:SF8">
    <property type="entry name" value="ALPHA_BETA HYDROLASE FOLD-3 DOMAIN-CONTAINING PROTEIN-RELATED"/>
    <property type="match status" value="1"/>
</dbReference>
<dbReference type="Pfam" id="PF07859">
    <property type="entry name" value="Abhydrolase_3"/>
    <property type="match status" value="1"/>
</dbReference>
<name>A0A179FVX6_METCM</name>
<feature type="domain" description="Alpha/beta hydrolase fold-3" evidence="2">
    <location>
        <begin position="96"/>
        <end position="313"/>
    </location>
</feature>
<dbReference type="AlphaFoldDB" id="A0A179FVX6"/>
<dbReference type="EMBL" id="LSBJ02000002">
    <property type="protein sequence ID" value="OAQ69805.1"/>
    <property type="molecule type" value="Genomic_DNA"/>
</dbReference>
<sequence length="341" mass="37543">MAFTIDPSTFDPATLGPESREFNAKLSAITASQPKWYEIGAEAYRKLRAEGGTALPPPIVLDSGIAFEIPSRDPSRKVPCRVFKPQNGEAPRAVFMHIHGGGWVLGNESSQDVKLQRLADIHSIACISVGYRLAPEHPFPAGPEDCFDVAEWLVRHAQERFQAPFAFMGGESAGGHLTALTTLHLLQHNDPVYSGHRLRGLILHYGCFSLRWLPSVYSFAKREPHLVLSLETMTEFQNAFLGKGWTQEMLDDPNVSPLYADLPSLRHKLPPALFTCGTEDYLLDDTLFMSSRWLSAGAEAVVAIVKGAAHGYTTFDPAIKGSGSQEGDRVTDEFFKDKLSS</sequence>
<reference evidence="3 4" key="1">
    <citation type="journal article" date="2016" name="PLoS Pathog.">
        <title>Biosynthesis of antibiotic leucinostatins in bio-control fungus Purpureocillium lilacinum and their inhibition on phytophthora revealed by genome mining.</title>
        <authorList>
            <person name="Wang G."/>
            <person name="Liu Z."/>
            <person name="Lin R."/>
            <person name="Li E."/>
            <person name="Mao Z."/>
            <person name="Ling J."/>
            <person name="Yang Y."/>
            <person name="Yin W.B."/>
            <person name="Xie B."/>
        </authorList>
    </citation>
    <scope>NUCLEOTIDE SEQUENCE [LARGE SCALE GENOMIC DNA]</scope>
    <source>
        <strain evidence="3">170</strain>
    </source>
</reference>
<evidence type="ECO:0000313" key="3">
    <source>
        <dbReference type="EMBL" id="OAQ69805.1"/>
    </source>
</evidence>
<dbReference type="GO" id="GO:0016787">
    <property type="term" value="F:hydrolase activity"/>
    <property type="evidence" value="ECO:0007669"/>
    <property type="project" value="UniProtKB-KW"/>
</dbReference>